<comment type="caution">
    <text evidence="4">The sequence shown here is derived from an EMBL/GenBank/DDBJ whole genome shotgun (WGS) entry which is preliminary data.</text>
</comment>
<protein>
    <recommendedName>
        <fullName evidence="6">Mid2 domain-containing protein</fullName>
    </recommendedName>
</protein>
<evidence type="ECO:0000313" key="5">
    <source>
        <dbReference type="Proteomes" id="UP000193467"/>
    </source>
</evidence>
<feature type="signal peptide" evidence="3">
    <location>
        <begin position="1"/>
        <end position="25"/>
    </location>
</feature>
<dbReference type="OrthoDB" id="2527908at2759"/>
<sequence length="386" mass="39940">MHLPGLRPPLLGAALLLLLTSFALAQETVTPTLRVKTFNFTTNYDQTRQIAACSQVTVSYSPIDGASPSAPYSVLVYPDGYRAAVYSAGGDSSSTFTMDYPEGTTVWLGMRDSSQKSGGALGPYTVVASTGDTCNYHLQGGDNVTFTSSIAEGGYSCGSGLPVQVSGGTNPYLVALVTIAPSESAQGTATANAGVSDFNINVDGIVASGGQYLIYAYDSVGYRSPCAIWTNGIGTSSCPGTSSSATSSTSQASGTSATSGSSTPISSQSTGTAGALTTGQSLVTHTKKTNIGAIVGGVVGGVVGLLLLLLLAFCLGRRRRRNVQEDQVYQQEDTRSIEGHNLPDHQPVPVSWDDEETKEVSAGSHGGLMRRETGNYGSDVGLQHRE</sequence>
<dbReference type="EMBL" id="MCGR01000091">
    <property type="protein sequence ID" value="ORY55325.1"/>
    <property type="molecule type" value="Genomic_DNA"/>
</dbReference>
<keyword evidence="2" id="KW-1133">Transmembrane helix</keyword>
<dbReference type="AlphaFoldDB" id="A0A1Y2D9I7"/>
<accession>A0A1Y2D9I7</accession>
<dbReference type="Gene3D" id="1.20.5.510">
    <property type="entry name" value="Single helix bin"/>
    <property type="match status" value="1"/>
</dbReference>
<feature type="chain" id="PRO_5013073330" description="Mid2 domain-containing protein" evidence="3">
    <location>
        <begin position="26"/>
        <end position="386"/>
    </location>
</feature>
<evidence type="ECO:0008006" key="6">
    <source>
        <dbReference type="Google" id="ProtNLM"/>
    </source>
</evidence>
<feature type="region of interest" description="Disordered" evidence="1">
    <location>
        <begin position="239"/>
        <end position="274"/>
    </location>
</feature>
<evidence type="ECO:0000256" key="1">
    <source>
        <dbReference type="SAM" id="MobiDB-lite"/>
    </source>
</evidence>
<reference evidence="4 5" key="1">
    <citation type="submission" date="2016-07" db="EMBL/GenBank/DDBJ databases">
        <title>Pervasive Adenine N6-methylation of Active Genes in Fungi.</title>
        <authorList>
            <consortium name="DOE Joint Genome Institute"/>
            <person name="Mondo S.J."/>
            <person name="Dannebaum R.O."/>
            <person name="Kuo R.C."/>
            <person name="Labutti K."/>
            <person name="Haridas S."/>
            <person name="Kuo A."/>
            <person name="Salamov A."/>
            <person name="Ahrendt S.R."/>
            <person name="Lipzen A."/>
            <person name="Sullivan W."/>
            <person name="Andreopoulos W.B."/>
            <person name="Clum A."/>
            <person name="Lindquist E."/>
            <person name="Daum C."/>
            <person name="Ramamoorthy G.K."/>
            <person name="Gryganskyi A."/>
            <person name="Culley D."/>
            <person name="Magnuson J.K."/>
            <person name="James T.Y."/>
            <person name="O'Malley M.A."/>
            <person name="Stajich J.E."/>
            <person name="Spatafora J.W."/>
            <person name="Visel A."/>
            <person name="Grigoriev I.V."/>
        </authorList>
    </citation>
    <scope>NUCLEOTIDE SEQUENCE [LARGE SCALE GENOMIC DNA]</scope>
    <source>
        <strain evidence="4 5">62-1032</strain>
    </source>
</reference>
<feature type="transmembrane region" description="Helical" evidence="2">
    <location>
        <begin position="291"/>
        <end position="315"/>
    </location>
</feature>
<feature type="compositionally biased region" description="Low complexity" evidence="1">
    <location>
        <begin position="239"/>
        <end position="272"/>
    </location>
</feature>
<name>A0A1Y2D9I7_9BASI</name>
<keyword evidence="3" id="KW-0732">Signal</keyword>
<evidence type="ECO:0000313" key="4">
    <source>
        <dbReference type="EMBL" id="ORY55325.1"/>
    </source>
</evidence>
<evidence type="ECO:0000256" key="2">
    <source>
        <dbReference type="SAM" id="Phobius"/>
    </source>
</evidence>
<feature type="region of interest" description="Disordered" evidence="1">
    <location>
        <begin position="323"/>
        <end position="386"/>
    </location>
</feature>
<keyword evidence="2" id="KW-0472">Membrane</keyword>
<evidence type="ECO:0000256" key="3">
    <source>
        <dbReference type="SAM" id="SignalP"/>
    </source>
</evidence>
<proteinExistence type="predicted"/>
<gene>
    <name evidence="4" type="ORF">BCR35DRAFT_221918</name>
</gene>
<keyword evidence="2" id="KW-0812">Transmembrane</keyword>
<keyword evidence="5" id="KW-1185">Reference proteome</keyword>
<feature type="compositionally biased region" description="Basic and acidic residues" evidence="1">
    <location>
        <begin position="332"/>
        <end position="343"/>
    </location>
</feature>
<organism evidence="4 5">
    <name type="scientific">Leucosporidium creatinivorum</name>
    <dbReference type="NCBI Taxonomy" id="106004"/>
    <lineage>
        <taxon>Eukaryota</taxon>
        <taxon>Fungi</taxon>
        <taxon>Dikarya</taxon>
        <taxon>Basidiomycota</taxon>
        <taxon>Pucciniomycotina</taxon>
        <taxon>Microbotryomycetes</taxon>
        <taxon>Leucosporidiales</taxon>
        <taxon>Leucosporidium</taxon>
    </lineage>
</organism>
<dbReference type="InParanoid" id="A0A1Y2D9I7"/>
<dbReference type="Proteomes" id="UP000193467">
    <property type="component" value="Unassembled WGS sequence"/>
</dbReference>